<sequence>MADIAYKAYLKAATPSNIVSAFKKTGIFPLNIDAINKNKLFPCEAFRDKNPFEKLKAVKSGKESVDAYIKDMYIEKQVNLLKSCECSSFYKARPSASKRPKSSGTRNGAAETDAYPNAACLTQGRPRVGNGAMHS</sequence>
<keyword evidence="3" id="KW-1185">Reference proteome</keyword>
<evidence type="ECO:0000313" key="2">
    <source>
        <dbReference type="EMBL" id="KAH3843767.1"/>
    </source>
</evidence>
<feature type="region of interest" description="Disordered" evidence="1">
    <location>
        <begin position="91"/>
        <end position="135"/>
    </location>
</feature>
<dbReference type="Proteomes" id="UP000828390">
    <property type="component" value="Unassembled WGS sequence"/>
</dbReference>
<gene>
    <name evidence="2" type="ORF">DPMN_117298</name>
</gene>
<evidence type="ECO:0000313" key="3">
    <source>
        <dbReference type="Proteomes" id="UP000828390"/>
    </source>
</evidence>
<protein>
    <submittedName>
        <fullName evidence="2">Uncharacterized protein</fullName>
    </submittedName>
</protein>
<proteinExistence type="predicted"/>
<comment type="caution">
    <text evidence="2">The sequence shown here is derived from an EMBL/GenBank/DDBJ whole genome shotgun (WGS) entry which is preliminary data.</text>
</comment>
<reference evidence="2" key="1">
    <citation type="journal article" date="2019" name="bioRxiv">
        <title>The Genome of the Zebra Mussel, Dreissena polymorpha: A Resource for Invasive Species Research.</title>
        <authorList>
            <person name="McCartney M.A."/>
            <person name="Auch B."/>
            <person name="Kono T."/>
            <person name="Mallez S."/>
            <person name="Zhang Y."/>
            <person name="Obille A."/>
            <person name="Becker A."/>
            <person name="Abrahante J.E."/>
            <person name="Garbe J."/>
            <person name="Badalamenti J.P."/>
            <person name="Herman A."/>
            <person name="Mangelson H."/>
            <person name="Liachko I."/>
            <person name="Sullivan S."/>
            <person name="Sone E.D."/>
            <person name="Koren S."/>
            <person name="Silverstein K.A.T."/>
            <person name="Beckman K.B."/>
            <person name="Gohl D.M."/>
        </authorList>
    </citation>
    <scope>NUCLEOTIDE SEQUENCE</scope>
    <source>
        <strain evidence="2">Duluth1</strain>
        <tissue evidence="2">Whole animal</tissue>
    </source>
</reference>
<dbReference type="AlphaFoldDB" id="A0A9D4QV27"/>
<dbReference type="EMBL" id="JAIWYP010000004">
    <property type="protein sequence ID" value="KAH3843767.1"/>
    <property type="molecule type" value="Genomic_DNA"/>
</dbReference>
<reference evidence="2" key="2">
    <citation type="submission" date="2020-11" db="EMBL/GenBank/DDBJ databases">
        <authorList>
            <person name="McCartney M.A."/>
            <person name="Auch B."/>
            <person name="Kono T."/>
            <person name="Mallez S."/>
            <person name="Becker A."/>
            <person name="Gohl D.M."/>
            <person name="Silverstein K.A.T."/>
            <person name="Koren S."/>
            <person name="Bechman K.B."/>
            <person name="Herman A."/>
            <person name="Abrahante J.E."/>
            <person name="Garbe J."/>
        </authorList>
    </citation>
    <scope>NUCLEOTIDE SEQUENCE</scope>
    <source>
        <strain evidence="2">Duluth1</strain>
        <tissue evidence="2">Whole animal</tissue>
    </source>
</reference>
<accession>A0A9D4QV27</accession>
<evidence type="ECO:0000256" key="1">
    <source>
        <dbReference type="SAM" id="MobiDB-lite"/>
    </source>
</evidence>
<name>A0A9D4QV27_DREPO</name>
<organism evidence="2 3">
    <name type="scientific">Dreissena polymorpha</name>
    <name type="common">Zebra mussel</name>
    <name type="synonym">Mytilus polymorpha</name>
    <dbReference type="NCBI Taxonomy" id="45954"/>
    <lineage>
        <taxon>Eukaryota</taxon>
        <taxon>Metazoa</taxon>
        <taxon>Spiralia</taxon>
        <taxon>Lophotrochozoa</taxon>
        <taxon>Mollusca</taxon>
        <taxon>Bivalvia</taxon>
        <taxon>Autobranchia</taxon>
        <taxon>Heteroconchia</taxon>
        <taxon>Euheterodonta</taxon>
        <taxon>Imparidentia</taxon>
        <taxon>Neoheterodontei</taxon>
        <taxon>Myida</taxon>
        <taxon>Dreissenoidea</taxon>
        <taxon>Dreissenidae</taxon>
        <taxon>Dreissena</taxon>
    </lineage>
</organism>